<evidence type="ECO:0000256" key="2">
    <source>
        <dbReference type="ARBA" id="ARBA00023015"/>
    </source>
</evidence>
<feature type="domain" description="NusG-like N-terminal" evidence="4">
    <location>
        <begin position="5"/>
        <end position="97"/>
    </location>
</feature>
<evidence type="ECO:0000256" key="3">
    <source>
        <dbReference type="ARBA" id="ARBA00023163"/>
    </source>
</evidence>
<dbReference type="SUPFAM" id="SSF50104">
    <property type="entry name" value="Translation proteins SH3-like domain"/>
    <property type="match status" value="1"/>
</dbReference>
<keyword evidence="2" id="KW-0805">Transcription regulation</keyword>
<dbReference type="AlphaFoldDB" id="A0A3B1C1Z3"/>
<name>A0A3B1C1Z3_9ZZZZ</name>
<keyword evidence="1" id="KW-0889">Transcription antitermination</keyword>
<dbReference type="CDD" id="cd09895">
    <property type="entry name" value="NGN_SP_UpxY"/>
    <property type="match status" value="1"/>
</dbReference>
<reference evidence="5" key="1">
    <citation type="submission" date="2018-06" db="EMBL/GenBank/DDBJ databases">
        <authorList>
            <person name="Zhirakovskaya E."/>
        </authorList>
    </citation>
    <scope>NUCLEOTIDE SEQUENCE</scope>
</reference>
<organism evidence="5">
    <name type="scientific">hydrothermal vent metagenome</name>
    <dbReference type="NCBI Taxonomy" id="652676"/>
    <lineage>
        <taxon>unclassified sequences</taxon>
        <taxon>metagenomes</taxon>
        <taxon>ecological metagenomes</taxon>
    </lineage>
</organism>
<dbReference type="PANTHER" id="PTHR30265:SF4">
    <property type="entry name" value="KOW MOTIF FAMILY PROTEIN, EXPRESSED"/>
    <property type="match status" value="1"/>
</dbReference>
<keyword evidence="3" id="KW-0804">Transcription</keyword>
<evidence type="ECO:0000313" key="5">
    <source>
        <dbReference type="EMBL" id="VAX18613.1"/>
    </source>
</evidence>
<dbReference type="GO" id="GO:0006354">
    <property type="term" value="P:DNA-templated transcription elongation"/>
    <property type="evidence" value="ECO:0007669"/>
    <property type="project" value="InterPro"/>
</dbReference>
<dbReference type="CDD" id="cd06091">
    <property type="entry name" value="KOW_NusG"/>
    <property type="match status" value="1"/>
</dbReference>
<accession>A0A3B1C1Z3</accession>
<gene>
    <name evidence="5" type="ORF">MNBD_IGNAVI01-2847</name>
</gene>
<proteinExistence type="predicted"/>
<dbReference type="GO" id="GO:0031564">
    <property type="term" value="P:transcription antitermination"/>
    <property type="evidence" value="ECO:0007669"/>
    <property type="project" value="UniProtKB-KW"/>
</dbReference>
<dbReference type="Pfam" id="PF02357">
    <property type="entry name" value="NusG"/>
    <property type="match status" value="1"/>
</dbReference>
<dbReference type="InterPro" id="IPR036735">
    <property type="entry name" value="NGN_dom_sf"/>
</dbReference>
<evidence type="ECO:0000259" key="4">
    <source>
        <dbReference type="Pfam" id="PF02357"/>
    </source>
</evidence>
<dbReference type="InterPro" id="IPR043425">
    <property type="entry name" value="NusG-like"/>
</dbReference>
<protein>
    <submittedName>
        <fullName evidence="5">Transcriptional activator RfaH</fullName>
    </submittedName>
</protein>
<dbReference type="NCBIfam" id="NF033644">
    <property type="entry name" value="antiterm_UpxY"/>
    <property type="match status" value="1"/>
</dbReference>
<evidence type="ECO:0000256" key="1">
    <source>
        <dbReference type="ARBA" id="ARBA00022814"/>
    </source>
</evidence>
<dbReference type="EMBL" id="UOGD01000108">
    <property type="protein sequence ID" value="VAX18613.1"/>
    <property type="molecule type" value="Genomic_DNA"/>
</dbReference>
<dbReference type="Gene3D" id="3.30.70.940">
    <property type="entry name" value="NusG, N-terminal domain"/>
    <property type="match status" value="1"/>
</dbReference>
<sequence>MLKMKKWFALYTKPRHEFKALEQINAFDITTYLPTTTVIRQWSDRKKKITEPLFKSYIFINANELERNQALTCDSVLKTIFFDGKPAVIPDWEIENLKQILNNAGKVTVFNGIIKGAKVEIASGPMIGLEGVVSKVSKDEQTLAVSIEMLNRSVIVTLPASTVIKKCK</sequence>
<dbReference type="InterPro" id="IPR006645">
    <property type="entry name" value="NGN-like_dom"/>
</dbReference>
<dbReference type="InterPro" id="IPR008991">
    <property type="entry name" value="Translation_prot_SH3-like_sf"/>
</dbReference>
<dbReference type="SUPFAM" id="SSF82679">
    <property type="entry name" value="N-utilization substance G protein NusG, N-terminal domain"/>
    <property type="match status" value="1"/>
</dbReference>
<dbReference type="PANTHER" id="PTHR30265">
    <property type="entry name" value="RHO-INTERACTING TRANSCRIPTION TERMINATION FACTOR NUSG"/>
    <property type="match status" value="1"/>
</dbReference>